<protein>
    <submittedName>
        <fullName evidence="3">DUF4382 domain-containing protein</fullName>
    </submittedName>
</protein>
<organism evidence="3 4">
    <name type="scientific">Winogradskyella luteola</name>
    <dbReference type="NCBI Taxonomy" id="2828330"/>
    <lineage>
        <taxon>Bacteria</taxon>
        <taxon>Pseudomonadati</taxon>
        <taxon>Bacteroidota</taxon>
        <taxon>Flavobacteriia</taxon>
        <taxon>Flavobacteriales</taxon>
        <taxon>Flavobacteriaceae</taxon>
        <taxon>Winogradskyella</taxon>
    </lineage>
</organism>
<proteinExistence type="predicted"/>
<dbReference type="RefSeq" id="WP_218545516.1">
    <property type="nucleotide sequence ID" value="NZ_JAGSPD010000005.1"/>
</dbReference>
<reference evidence="3" key="1">
    <citation type="submission" date="2021-04" db="EMBL/GenBank/DDBJ databases">
        <authorList>
            <person name="Pira H."/>
            <person name="Risdian C."/>
            <person name="Wink J."/>
        </authorList>
    </citation>
    <scope>NUCLEOTIDE SEQUENCE</scope>
    <source>
        <strain evidence="3">WHY3</strain>
    </source>
</reference>
<feature type="chain" id="PRO_5040734711" evidence="1">
    <location>
        <begin position="22"/>
        <end position="189"/>
    </location>
</feature>
<dbReference type="InterPro" id="IPR025491">
    <property type="entry name" value="DUF4382"/>
</dbReference>
<gene>
    <name evidence="3" type="ORF">KCG49_07185</name>
</gene>
<feature type="domain" description="DUF4382" evidence="2">
    <location>
        <begin position="46"/>
        <end position="178"/>
    </location>
</feature>
<sequence>MKHLQTTRALIYILIFSVSFASCTKEDISNSDDTTNITVKLKSTIGQLDKVFIDIEDVQFKVKEDENSPNAWISLNTINQGTYNACHLNEESSLLLVDHIKIESTFIHEIRLVLGDNNFMDVNGLLMSLDISDLGNATPSNLIKTELLANKTYEFVIDMDIDESIHFNEDQNMMVLNPKLYTAIRQFEY</sequence>
<dbReference type="AlphaFoldDB" id="A0A9X1F7P5"/>
<evidence type="ECO:0000256" key="1">
    <source>
        <dbReference type="SAM" id="SignalP"/>
    </source>
</evidence>
<evidence type="ECO:0000313" key="4">
    <source>
        <dbReference type="Proteomes" id="UP001138894"/>
    </source>
</evidence>
<evidence type="ECO:0000259" key="2">
    <source>
        <dbReference type="Pfam" id="PF14321"/>
    </source>
</evidence>
<dbReference type="Proteomes" id="UP001138894">
    <property type="component" value="Unassembled WGS sequence"/>
</dbReference>
<dbReference type="EMBL" id="JAGSPD010000005">
    <property type="protein sequence ID" value="MBV7268967.1"/>
    <property type="molecule type" value="Genomic_DNA"/>
</dbReference>
<name>A0A9X1F7P5_9FLAO</name>
<evidence type="ECO:0000313" key="3">
    <source>
        <dbReference type="EMBL" id="MBV7268967.1"/>
    </source>
</evidence>
<comment type="caution">
    <text evidence="3">The sequence shown here is derived from an EMBL/GenBank/DDBJ whole genome shotgun (WGS) entry which is preliminary data.</text>
</comment>
<accession>A0A9X1F7P5</accession>
<feature type="signal peptide" evidence="1">
    <location>
        <begin position="1"/>
        <end position="21"/>
    </location>
</feature>
<keyword evidence="4" id="KW-1185">Reference proteome</keyword>
<dbReference type="PROSITE" id="PS51257">
    <property type="entry name" value="PROKAR_LIPOPROTEIN"/>
    <property type="match status" value="1"/>
</dbReference>
<keyword evidence="1" id="KW-0732">Signal</keyword>
<dbReference type="Pfam" id="PF14321">
    <property type="entry name" value="DUF4382"/>
    <property type="match status" value="1"/>
</dbReference>